<dbReference type="EMBL" id="JAHTGR010000001">
    <property type="protein sequence ID" value="MBV6319619.1"/>
    <property type="molecule type" value="Genomic_DNA"/>
</dbReference>
<gene>
    <name evidence="1" type="ORF">KVP70_01615</name>
    <name evidence="2" type="ORF">L1274_000257</name>
</gene>
<dbReference type="Pfam" id="PF09720">
    <property type="entry name" value="Unstab_antitox"/>
    <property type="match status" value="1"/>
</dbReference>
<evidence type="ECO:0000313" key="1">
    <source>
        <dbReference type="EMBL" id="MBV6319619.1"/>
    </source>
</evidence>
<keyword evidence="4" id="KW-1185">Reference proteome</keyword>
<evidence type="ECO:0000313" key="3">
    <source>
        <dbReference type="Proteomes" id="UP001155901"/>
    </source>
</evidence>
<evidence type="ECO:0000313" key="4">
    <source>
        <dbReference type="Proteomes" id="UP001162889"/>
    </source>
</evidence>
<sequence length="74" mass="8295">MNAALNTLLVEALKLDPSERMDFVRLLLASLNEDAEIDRAWAIEIQHRIADIENGSEQVIPIADALAQVRKNLK</sequence>
<reference evidence="2" key="2">
    <citation type="submission" date="2022-03" db="EMBL/GenBank/DDBJ databases">
        <title>Genome Encyclopedia of Bacteria and Archaea VI: Functional Genomics of Type Strains.</title>
        <authorList>
            <person name="Whitman W."/>
        </authorList>
    </citation>
    <scope>NUCLEOTIDE SEQUENCE</scope>
    <source>
        <strain evidence="2">HSC-15S17</strain>
    </source>
</reference>
<dbReference type="RefSeq" id="WP_217940260.1">
    <property type="nucleotide sequence ID" value="NZ_JAHTGR010000001.1"/>
</dbReference>
<organism evidence="1 3">
    <name type="scientific">Duganella violaceipulchra</name>
    <dbReference type="NCBI Taxonomy" id="2849652"/>
    <lineage>
        <taxon>Bacteria</taxon>
        <taxon>Pseudomonadati</taxon>
        <taxon>Pseudomonadota</taxon>
        <taxon>Betaproteobacteria</taxon>
        <taxon>Burkholderiales</taxon>
        <taxon>Oxalobacteraceae</taxon>
        <taxon>Telluria group</taxon>
        <taxon>Duganella</taxon>
    </lineage>
</organism>
<reference evidence="1" key="1">
    <citation type="submission" date="2021-07" db="EMBL/GenBank/DDBJ databases">
        <title>Characterization of violacein-producing bacteria and related species.</title>
        <authorList>
            <person name="Wilson H.S."/>
            <person name="De Leon M.E."/>
        </authorList>
    </citation>
    <scope>NUCLEOTIDE SEQUENCE</scope>
    <source>
        <strain evidence="1">HSC-15S17</strain>
    </source>
</reference>
<name>A0AA41H4L5_9BURK</name>
<dbReference type="InterPro" id="IPR013406">
    <property type="entry name" value="CHP02574_addiction_mod"/>
</dbReference>
<dbReference type="EMBL" id="JALJZU010000001">
    <property type="protein sequence ID" value="MCP2006569.1"/>
    <property type="molecule type" value="Genomic_DNA"/>
</dbReference>
<protein>
    <submittedName>
        <fullName evidence="2">Addiction module component (TIGR02574 family)</fullName>
    </submittedName>
    <submittedName>
        <fullName evidence="1">Addiction module protein</fullName>
    </submittedName>
</protein>
<evidence type="ECO:0000313" key="2">
    <source>
        <dbReference type="EMBL" id="MCP2006569.1"/>
    </source>
</evidence>
<comment type="caution">
    <text evidence="1">The sequence shown here is derived from an EMBL/GenBank/DDBJ whole genome shotgun (WGS) entry which is preliminary data.</text>
</comment>
<dbReference type="Proteomes" id="UP001155901">
    <property type="component" value="Unassembled WGS sequence"/>
</dbReference>
<dbReference type="Proteomes" id="UP001162889">
    <property type="component" value="Unassembled WGS sequence"/>
</dbReference>
<dbReference type="AlphaFoldDB" id="A0AA41H4L5"/>
<accession>A0AA41H4L5</accession>
<proteinExistence type="predicted"/>